<proteinExistence type="predicted"/>
<feature type="transmembrane region" description="Helical" evidence="1">
    <location>
        <begin position="12"/>
        <end position="34"/>
    </location>
</feature>
<dbReference type="OrthoDB" id="8811685at2"/>
<evidence type="ECO:0000313" key="2">
    <source>
        <dbReference type="EMBL" id="SFD38643.1"/>
    </source>
</evidence>
<feature type="transmembrane region" description="Helical" evidence="1">
    <location>
        <begin position="54"/>
        <end position="76"/>
    </location>
</feature>
<evidence type="ECO:0000256" key="1">
    <source>
        <dbReference type="SAM" id="Phobius"/>
    </source>
</evidence>
<dbReference type="STRING" id="32040.SAMN04489710_101437"/>
<keyword evidence="1" id="KW-1133">Transmembrane helix</keyword>
<dbReference type="RefSeq" id="WP_092949330.1">
    <property type="nucleotide sequence ID" value="NZ_FOMQ01000001.1"/>
</dbReference>
<dbReference type="Proteomes" id="UP000199517">
    <property type="component" value="Unassembled WGS sequence"/>
</dbReference>
<keyword evidence="1" id="KW-0472">Membrane</keyword>
<feature type="transmembrane region" description="Helical" evidence="1">
    <location>
        <begin position="88"/>
        <end position="109"/>
    </location>
</feature>
<name>A0A1I1S4C1_9BURK</name>
<reference evidence="3" key="1">
    <citation type="submission" date="2016-10" db="EMBL/GenBank/DDBJ databases">
        <authorList>
            <person name="Varghese N."/>
            <person name="Submissions S."/>
        </authorList>
    </citation>
    <scope>NUCLEOTIDE SEQUENCE [LARGE SCALE GENOMIC DNA]</scope>
    <source>
        <strain evidence="3">DSM 7481</strain>
    </source>
</reference>
<organism evidence="2 3">
    <name type="scientific">Paracidovorax konjaci</name>
    <dbReference type="NCBI Taxonomy" id="32040"/>
    <lineage>
        <taxon>Bacteria</taxon>
        <taxon>Pseudomonadati</taxon>
        <taxon>Pseudomonadota</taxon>
        <taxon>Betaproteobacteria</taxon>
        <taxon>Burkholderiales</taxon>
        <taxon>Comamonadaceae</taxon>
        <taxon>Paracidovorax</taxon>
    </lineage>
</organism>
<sequence length="161" mass="17600">MLDIHKVRKTLLWGIPLNLGMTVVCILLIGHLIVPTLDAMAARAPVLRVAPAAQLAPFVGIACLLVVALGLLRAVPCSERSIRRCERMLVAAVLASVVAMALIPVTSMATSHYLTRWGYSACYALQGNPTLWFTDWVRDPAWCVKGKTVDWVNEQARSPQP</sequence>
<keyword evidence="1" id="KW-0812">Transmembrane</keyword>
<keyword evidence="3" id="KW-1185">Reference proteome</keyword>
<evidence type="ECO:0000313" key="3">
    <source>
        <dbReference type="Proteomes" id="UP000199517"/>
    </source>
</evidence>
<dbReference type="EMBL" id="FOMQ01000001">
    <property type="protein sequence ID" value="SFD38643.1"/>
    <property type="molecule type" value="Genomic_DNA"/>
</dbReference>
<accession>A0A1I1S4C1</accession>
<protein>
    <submittedName>
        <fullName evidence="2">Uncharacterized protein</fullName>
    </submittedName>
</protein>
<gene>
    <name evidence="2" type="ORF">SAMN04489710_101437</name>
</gene>
<dbReference type="AlphaFoldDB" id="A0A1I1S4C1"/>